<name>A0AAU8FHZ1_9BACT</name>
<evidence type="ECO:0000313" key="1">
    <source>
        <dbReference type="EMBL" id="XCH24099.1"/>
    </source>
</evidence>
<evidence type="ECO:0008006" key="2">
    <source>
        <dbReference type="Google" id="ProtNLM"/>
    </source>
</evidence>
<dbReference type="AlphaFoldDB" id="A0AAU8FHZ1"/>
<sequence>MNENIAFFDVYPLYGAIDIRNSTNERNAAIHADLGHYLDLLDDVLNALLPFDRSSLMQELRFHCTRWKQTVAQGQLNSTSENNLNTFLNDESRNYLIHLSQQNPRTTTLIDEYLGATHVAQGGIHRHREALDRSMELINTAVNRYFEDQKEALQESYPCYFEKFRTDGIEYDIYIGQSIAPDKPFNHFHLKNLRLWQLSSMIEVARLTRDLLSEMPRELHTTQLIFVHNHMIDISFRTDERKFDVEGAYNIRYQMIKKRIDKVRIKNSQERLTQPGKIALIYLHQRDIEDYLPFIHYLQETKSLEPVTEELELEDLQGLSGLRALRLGVAYS</sequence>
<reference evidence="1" key="1">
    <citation type="submission" date="2024-06" db="EMBL/GenBank/DDBJ databases">
        <title>Sequencing and assembly of the genome of Dyadobacter sp. strain 676, a symbiont of Cyamopsis tetragonoloba.</title>
        <authorList>
            <person name="Guro P."/>
            <person name="Sazanova A."/>
            <person name="Kuznetsova I."/>
            <person name="Belimov A."/>
            <person name="Safronova V."/>
        </authorList>
    </citation>
    <scope>NUCLEOTIDE SEQUENCE</scope>
    <source>
        <strain evidence="1">676</strain>
    </source>
</reference>
<proteinExistence type="predicted"/>
<protein>
    <recommendedName>
        <fullName evidence="2">GAF domain-containing protein</fullName>
    </recommendedName>
</protein>
<gene>
    <name evidence="1" type="ORF">ABV298_27930</name>
</gene>
<accession>A0AAU8FHZ1</accession>
<dbReference type="EMBL" id="CP159289">
    <property type="protein sequence ID" value="XCH24099.1"/>
    <property type="molecule type" value="Genomic_DNA"/>
</dbReference>
<organism evidence="1">
    <name type="scientific">Dyadobacter sp. 676</name>
    <dbReference type="NCBI Taxonomy" id="3088362"/>
    <lineage>
        <taxon>Bacteria</taxon>
        <taxon>Pseudomonadati</taxon>
        <taxon>Bacteroidota</taxon>
        <taxon>Cytophagia</taxon>
        <taxon>Cytophagales</taxon>
        <taxon>Spirosomataceae</taxon>
        <taxon>Dyadobacter</taxon>
    </lineage>
</organism>
<dbReference type="RefSeq" id="WP_353719422.1">
    <property type="nucleotide sequence ID" value="NZ_CP159289.1"/>
</dbReference>